<evidence type="ECO:0000256" key="13">
    <source>
        <dbReference type="ARBA" id="ARBA00022915"/>
    </source>
</evidence>
<evidence type="ECO:0000256" key="4">
    <source>
        <dbReference type="ARBA" id="ARBA00005139"/>
    </source>
</evidence>
<dbReference type="InterPro" id="IPR041740">
    <property type="entry name" value="AKii-LysC-BS"/>
</dbReference>
<evidence type="ECO:0000256" key="1">
    <source>
        <dbReference type="ARBA" id="ARBA00003121"/>
    </source>
</evidence>
<evidence type="ECO:0000256" key="15">
    <source>
        <dbReference type="ARBA" id="ARBA00047872"/>
    </source>
</evidence>
<comment type="pathway">
    <text evidence="3 17">Amino-acid biosynthesis; L-methionine biosynthesis via de novo pathway; L-homoserine from L-aspartate: step 1/3.</text>
</comment>
<evidence type="ECO:0000256" key="8">
    <source>
        <dbReference type="ARBA" id="ARBA00022679"/>
    </source>
</evidence>
<feature type="domain" description="ACT" evidence="19">
    <location>
        <begin position="574"/>
        <end position="642"/>
    </location>
</feature>
<evidence type="ECO:0000256" key="10">
    <source>
        <dbReference type="ARBA" id="ARBA00022741"/>
    </source>
</evidence>
<dbReference type="GO" id="GO:0004072">
    <property type="term" value="F:aspartate kinase activity"/>
    <property type="evidence" value="ECO:0007669"/>
    <property type="project" value="UniProtKB-EC"/>
</dbReference>
<dbReference type="FunFam" id="3.40.1160.10:FF:000002">
    <property type="entry name" value="Aspartokinase"/>
    <property type="match status" value="1"/>
</dbReference>
<dbReference type="GO" id="GO:0009089">
    <property type="term" value="P:lysine biosynthetic process via diaminopimelate"/>
    <property type="evidence" value="ECO:0007669"/>
    <property type="project" value="InterPro"/>
</dbReference>
<dbReference type="GO" id="GO:0005524">
    <property type="term" value="F:ATP binding"/>
    <property type="evidence" value="ECO:0007669"/>
    <property type="project" value="UniProtKB-KW"/>
</dbReference>
<comment type="pathway">
    <text evidence="4 17">Amino-acid biosynthesis; L-threonine biosynthesis; L-threonine from L-aspartate: step 1/5.</text>
</comment>
<evidence type="ECO:0000256" key="17">
    <source>
        <dbReference type="RuleBase" id="RU004249"/>
    </source>
</evidence>
<evidence type="ECO:0000256" key="16">
    <source>
        <dbReference type="ARBA" id="ARBA00063835"/>
    </source>
</evidence>
<dbReference type="SUPFAM" id="SSF55021">
    <property type="entry name" value="ACT-like"/>
    <property type="match status" value="4"/>
</dbReference>
<feature type="domain" description="ACT" evidence="19">
    <location>
        <begin position="273"/>
        <end position="347"/>
    </location>
</feature>
<dbReference type="SUPFAM" id="SSF53633">
    <property type="entry name" value="Carbamate kinase-like"/>
    <property type="match status" value="1"/>
</dbReference>
<sequence>MALIVQKYGGTSVGSVERIQAVAQRVYKTVKAGNSLVVVVSAMGKTTDGLVKLANEISTSPSRREMDMLLSTGEQVTIALLSMALQELGQSAISMTGAQVGIVTEAEHTRARILHIETDRLSRHLNQGKVVVVAGFQGISSNGELEITTLGRGGSDTSAVAVAAAIQANFCEIYTDVPGILTTDPRLVPEAQLIDEITCNEMLELASLGAKVLHPRAVEIARNYGVPLVVRSSWTDDPGTWVTSPKPQGRSLVNLEIARPVDNVEFDTDQAKVSLLRVPDKPGVAARLFGEISRQKVDVDLIIQSIHEGNSNDIAFTVTTPILKRAEAVAAAIAPALRSQSNPKSEEAEVMVEHNIAKVSIAGAGMIGRPGVAAKMFATLAEAGVNIQMISTSEVKVSCVVDAAACDRAVTALRTAFEIEAGGAEEQRGRGAGGAEEQREKNNSLLSTQDSAIKTQHGINAPLSLTLLSTQYSPPPVRGVALDMNQARIAIRQLPDRPGMAAKLFGLLAQHNISVDMIIQSQRCRVIDGIPRRDIAFTVARMDGENAKKMLTQVATELGWGEVVLDSAIAKVSIVGAGMVGQPGVAAKMFEALAQNRINIQMIATSEIKISCVVAQEEGVKALQVIHAAFGLAGSEKFVVPA</sequence>
<evidence type="ECO:0000256" key="3">
    <source>
        <dbReference type="ARBA" id="ARBA00004986"/>
    </source>
</evidence>
<keyword evidence="11 20" id="KW-0418">Kinase</keyword>
<evidence type="ECO:0000256" key="6">
    <source>
        <dbReference type="ARBA" id="ARBA00013059"/>
    </source>
</evidence>
<comment type="function">
    <text evidence="1">Catalyzes the phosphorylation of the beta-carboxyl group of aspartic acid with ATP to yield 4-phospho-L-aspartate, which is involved in the branched biosynthetic pathway leading to the biosynthesis of amino acids threonine, isoleucine and methionine.</text>
</comment>
<dbReference type="NCBIfam" id="NF005656">
    <property type="entry name" value="PRK07431.1"/>
    <property type="match status" value="1"/>
</dbReference>
<dbReference type="Gene3D" id="3.30.2130.10">
    <property type="entry name" value="VC0802-like"/>
    <property type="match status" value="2"/>
</dbReference>
<evidence type="ECO:0000256" key="2">
    <source>
        <dbReference type="ARBA" id="ARBA00004766"/>
    </source>
</evidence>
<dbReference type="PANTHER" id="PTHR21499:SF3">
    <property type="entry name" value="ASPARTOKINASE"/>
    <property type="match status" value="1"/>
</dbReference>
<evidence type="ECO:0000256" key="7">
    <source>
        <dbReference type="ARBA" id="ARBA00022605"/>
    </source>
</evidence>
<evidence type="ECO:0000256" key="11">
    <source>
        <dbReference type="ARBA" id="ARBA00022777"/>
    </source>
</evidence>
<dbReference type="NCBIfam" id="TIGR00656">
    <property type="entry name" value="asp_kin_monofn"/>
    <property type="match status" value="1"/>
</dbReference>
<gene>
    <name evidence="20" type="ORF">FNW02_16130</name>
</gene>
<dbReference type="AlphaFoldDB" id="A0AA40SXU6"/>
<comment type="catalytic activity">
    <reaction evidence="15">
        <text>L-aspartate + ATP = 4-phospho-L-aspartate + ADP</text>
        <dbReference type="Rhea" id="RHEA:23776"/>
        <dbReference type="ChEBI" id="CHEBI:29991"/>
        <dbReference type="ChEBI" id="CHEBI:30616"/>
        <dbReference type="ChEBI" id="CHEBI:57535"/>
        <dbReference type="ChEBI" id="CHEBI:456216"/>
        <dbReference type="EC" id="2.7.2.4"/>
    </reaction>
</comment>
<reference evidence="20" key="1">
    <citation type="submission" date="2019-07" db="EMBL/GenBank/DDBJ databases">
        <title>Toxilogical consequences of a new and cryptic species of cyanobacteria (Komarekiella delphini-convector) recovered from the epidermis of a bottlenose dolphin and 1500 ft. in the air.</title>
        <authorList>
            <person name="Brown A.O."/>
            <person name="Dvorak P."/>
            <person name="Villanueva C.D."/>
            <person name="Foss A.J."/>
            <person name="Garvey A.D."/>
            <person name="Gibson Q.A."/>
            <person name="Johansen J.R."/>
            <person name="Casamatta D.A."/>
        </authorList>
    </citation>
    <scope>NUCLEOTIDE SEQUENCE</scope>
    <source>
        <strain evidence="20">SJRDD-AB1</strain>
    </source>
</reference>
<dbReference type="InterPro" id="IPR018042">
    <property type="entry name" value="Aspartate_kinase_CS"/>
</dbReference>
<dbReference type="NCBIfam" id="TIGR00657">
    <property type="entry name" value="asp_kinases"/>
    <property type="match status" value="1"/>
</dbReference>
<dbReference type="PROSITE" id="PS51671">
    <property type="entry name" value="ACT"/>
    <property type="match status" value="4"/>
</dbReference>
<keyword evidence="21" id="KW-1185">Reference proteome</keyword>
<dbReference type="InterPro" id="IPR005260">
    <property type="entry name" value="Asp_kin_monofn"/>
</dbReference>
<evidence type="ECO:0000256" key="14">
    <source>
        <dbReference type="ARBA" id="ARBA00023154"/>
    </source>
</evidence>
<dbReference type="RefSeq" id="WP_191758533.1">
    <property type="nucleotide sequence ID" value="NZ_VJXY01000016.1"/>
</dbReference>
<dbReference type="NCBIfam" id="NF005155">
    <property type="entry name" value="PRK06635.1-4"/>
    <property type="match status" value="1"/>
</dbReference>
<dbReference type="InterPro" id="IPR036393">
    <property type="entry name" value="AceGlu_kinase-like_sf"/>
</dbReference>
<dbReference type="Gene3D" id="3.40.1160.10">
    <property type="entry name" value="Acetylglutamate kinase-like"/>
    <property type="match status" value="1"/>
</dbReference>
<keyword evidence="10" id="KW-0547">Nucleotide-binding</keyword>
<dbReference type="PANTHER" id="PTHR21499">
    <property type="entry name" value="ASPARTATE KINASE"/>
    <property type="match status" value="1"/>
</dbReference>
<dbReference type="CDD" id="cd04923">
    <property type="entry name" value="ACT_AK-LysC-DapG-like_2"/>
    <property type="match status" value="2"/>
</dbReference>
<evidence type="ECO:0000313" key="20">
    <source>
        <dbReference type="EMBL" id="MBD6617313.1"/>
    </source>
</evidence>
<protein>
    <recommendedName>
        <fullName evidence="6">aspartate kinase</fullName>
        <ecNumber evidence="6">2.7.2.4</ecNumber>
    </recommendedName>
</protein>
<dbReference type="NCBIfam" id="NF005154">
    <property type="entry name" value="PRK06635.1-2"/>
    <property type="match status" value="1"/>
</dbReference>
<dbReference type="InterPro" id="IPR054352">
    <property type="entry name" value="ACT_Aspartokinase"/>
</dbReference>
<dbReference type="InterPro" id="IPR001341">
    <property type="entry name" value="Asp_kinase"/>
</dbReference>
<dbReference type="EC" id="2.7.2.4" evidence="6"/>
<feature type="region of interest" description="Disordered" evidence="18">
    <location>
        <begin position="424"/>
        <end position="443"/>
    </location>
</feature>
<keyword evidence="8 20" id="KW-0808">Transferase</keyword>
<dbReference type="Proteomes" id="UP001165986">
    <property type="component" value="Unassembled WGS sequence"/>
</dbReference>
<dbReference type="FunFam" id="3.30.2130.10:FF:000001">
    <property type="entry name" value="Bifunctional aspartokinase/homoserine dehydrogenase"/>
    <property type="match status" value="2"/>
</dbReference>
<evidence type="ECO:0000256" key="5">
    <source>
        <dbReference type="ARBA" id="ARBA00010122"/>
    </source>
</evidence>
<keyword evidence="14" id="KW-0457">Lysine biosynthesis</keyword>
<dbReference type="EMBL" id="VJXY01000016">
    <property type="protein sequence ID" value="MBD6617313.1"/>
    <property type="molecule type" value="Genomic_DNA"/>
</dbReference>
<dbReference type="Pfam" id="PF22468">
    <property type="entry name" value="ACT_9"/>
    <property type="match status" value="2"/>
</dbReference>
<evidence type="ECO:0000256" key="12">
    <source>
        <dbReference type="ARBA" id="ARBA00022840"/>
    </source>
</evidence>
<dbReference type="InterPro" id="IPR001048">
    <property type="entry name" value="Asp/Glu/Uridylate_kinase"/>
</dbReference>
<evidence type="ECO:0000313" key="21">
    <source>
        <dbReference type="Proteomes" id="UP001165986"/>
    </source>
</evidence>
<dbReference type="InterPro" id="IPR002912">
    <property type="entry name" value="ACT_dom"/>
</dbReference>
<keyword evidence="7 17" id="KW-0028">Amino-acid biosynthesis</keyword>
<dbReference type="GO" id="GO:0009090">
    <property type="term" value="P:homoserine biosynthetic process"/>
    <property type="evidence" value="ECO:0007669"/>
    <property type="project" value="TreeGrafter"/>
</dbReference>
<dbReference type="Pfam" id="PF00696">
    <property type="entry name" value="AA_kinase"/>
    <property type="match status" value="1"/>
</dbReference>
<dbReference type="Pfam" id="PF01842">
    <property type="entry name" value="ACT"/>
    <property type="match status" value="2"/>
</dbReference>
<evidence type="ECO:0000259" key="19">
    <source>
        <dbReference type="PROSITE" id="PS51671"/>
    </source>
</evidence>
<name>A0AA40SXU6_9NOST</name>
<comment type="caution">
    <text evidence="20">The sequence shown here is derived from an EMBL/GenBank/DDBJ whole genome shotgun (WGS) entry which is preliminary data.</text>
</comment>
<comment type="pathway">
    <text evidence="2 17">Amino-acid biosynthesis; L-lysine biosynthesis via DAP pathway; (S)-tetrahydrodipicolinate from L-aspartate: step 1/4.</text>
</comment>
<dbReference type="GO" id="GO:0005829">
    <property type="term" value="C:cytosol"/>
    <property type="evidence" value="ECO:0007669"/>
    <property type="project" value="TreeGrafter"/>
</dbReference>
<feature type="domain" description="ACT" evidence="19">
    <location>
        <begin position="361"/>
        <end position="432"/>
    </location>
</feature>
<dbReference type="CDD" id="cd04261">
    <property type="entry name" value="AAK_AKii-LysC-BS"/>
    <property type="match status" value="1"/>
</dbReference>
<dbReference type="CDD" id="cd04913">
    <property type="entry name" value="ACT_AKii-LysC-BS-like_1"/>
    <property type="match status" value="2"/>
</dbReference>
<keyword evidence="13" id="KW-0220">Diaminopimelate biosynthesis</keyword>
<evidence type="ECO:0000256" key="9">
    <source>
        <dbReference type="ARBA" id="ARBA00022737"/>
    </source>
</evidence>
<comment type="similarity">
    <text evidence="5">Belongs to the aspartokinase family.</text>
</comment>
<proteinExistence type="inferred from homology"/>
<dbReference type="InterPro" id="IPR045865">
    <property type="entry name" value="ACT-like_dom_sf"/>
</dbReference>
<accession>A0AA40SXU6</accession>
<keyword evidence="9" id="KW-0677">Repeat</keyword>
<feature type="domain" description="ACT" evidence="19">
    <location>
        <begin position="489"/>
        <end position="572"/>
    </location>
</feature>
<organism evidence="20 21">
    <name type="scientific">Komarekiella delphini-convector SJRDD-AB1</name>
    <dbReference type="NCBI Taxonomy" id="2593771"/>
    <lineage>
        <taxon>Bacteria</taxon>
        <taxon>Bacillati</taxon>
        <taxon>Cyanobacteriota</taxon>
        <taxon>Cyanophyceae</taxon>
        <taxon>Nostocales</taxon>
        <taxon>Nostocaceae</taxon>
        <taxon>Komarekiella</taxon>
        <taxon>Komarekiella delphini-convector</taxon>
    </lineage>
</organism>
<dbReference type="PROSITE" id="PS00324">
    <property type="entry name" value="ASPARTOKINASE"/>
    <property type="match status" value="1"/>
</dbReference>
<evidence type="ECO:0000256" key="18">
    <source>
        <dbReference type="SAM" id="MobiDB-lite"/>
    </source>
</evidence>
<keyword evidence="12" id="KW-0067">ATP-binding</keyword>
<dbReference type="GO" id="GO:0019877">
    <property type="term" value="P:diaminopimelate biosynthetic process"/>
    <property type="evidence" value="ECO:0007669"/>
    <property type="project" value="UniProtKB-KW"/>
</dbReference>
<comment type="subunit">
    <text evidence="16">Tetramer consisting of 2 isoforms Alpha (catalytic and regulation) and of a homodimer of 2 isoforms Beta (regulation).</text>
</comment>